<accession>A0ABQ2DG53</accession>
<keyword evidence="4" id="KW-1185">Reference proteome</keyword>
<keyword evidence="1" id="KW-0175">Coiled coil</keyword>
<evidence type="ECO:0000313" key="4">
    <source>
        <dbReference type="Proteomes" id="UP000606115"/>
    </source>
</evidence>
<gene>
    <name evidence="3" type="ORF">GCM10007173_13660</name>
</gene>
<feature type="region of interest" description="Disordered" evidence="2">
    <location>
        <begin position="116"/>
        <end position="153"/>
    </location>
</feature>
<sequence>MMSETINPAAHLGMARDTIEFLRVKREEDARDLSILQGQFDSMSNRFDAMRRQRDGERSRARRAENRLATAEAQIEDVRELADTWETGAMRWEDPLPVPREVSLIREALGIQTHNRDRGDALNGEDPSCSCGYNGTPKECWQSRRTQGGEPNE</sequence>
<proteinExistence type="predicted"/>
<evidence type="ECO:0000313" key="3">
    <source>
        <dbReference type="EMBL" id="GGJ56132.1"/>
    </source>
</evidence>
<dbReference type="RefSeq" id="WP_229677040.1">
    <property type="nucleotide sequence ID" value="NZ_BMKX01000002.1"/>
</dbReference>
<dbReference type="Proteomes" id="UP000606115">
    <property type="component" value="Unassembled WGS sequence"/>
</dbReference>
<name>A0ABQ2DG53_9MICC</name>
<organism evidence="3 4">
    <name type="scientific">Glutamicibacter ardleyensis</name>
    <dbReference type="NCBI Taxonomy" id="225894"/>
    <lineage>
        <taxon>Bacteria</taxon>
        <taxon>Bacillati</taxon>
        <taxon>Actinomycetota</taxon>
        <taxon>Actinomycetes</taxon>
        <taxon>Micrococcales</taxon>
        <taxon>Micrococcaceae</taxon>
        <taxon>Glutamicibacter</taxon>
    </lineage>
</organism>
<dbReference type="EMBL" id="BMKX01000002">
    <property type="protein sequence ID" value="GGJ56132.1"/>
    <property type="molecule type" value="Genomic_DNA"/>
</dbReference>
<dbReference type="GeneID" id="303303741"/>
<evidence type="ECO:0000256" key="2">
    <source>
        <dbReference type="SAM" id="MobiDB-lite"/>
    </source>
</evidence>
<feature type="coiled-coil region" evidence="1">
    <location>
        <begin position="47"/>
        <end position="81"/>
    </location>
</feature>
<protein>
    <submittedName>
        <fullName evidence="3">Uncharacterized protein</fullName>
    </submittedName>
</protein>
<reference evidence="4" key="1">
    <citation type="journal article" date="2019" name="Int. J. Syst. Evol. Microbiol.">
        <title>The Global Catalogue of Microorganisms (GCM) 10K type strain sequencing project: providing services to taxonomists for standard genome sequencing and annotation.</title>
        <authorList>
            <consortium name="The Broad Institute Genomics Platform"/>
            <consortium name="The Broad Institute Genome Sequencing Center for Infectious Disease"/>
            <person name="Wu L."/>
            <person name="Ma J."/>
        </authorList>
    </citation>
    <scope>NUCLEOTIDE SEQUENCE [LARGE SCALE GENOMIC DNA]</scope>
    <source>
        <strain evidence="4">CGMCC 1.3685</strain>
    </source>
</reference>
<evidence type="ECO:0000256" key="1">
    <source>
        <dbReference type="SAM" id="Coils"/>
    </source>
</evidence>
<comment type="caution">
    <text evidence="3">The sequence shown here is derived from an EMBL/GenBank/DDBJ whole genome shotgun (WGS) entry which is preliminary data.</text>
</comment>